<feature type="transmembrane region" description="Helical" evidence="10">
    <location>
        <begin position="333"/>
        <end position="348"/>
    </location>
</feature>
<organism evidence="11 12">
    <name type="scientific">Candidatus Desulfolinea nitratireducens</name>
    <dbReference type="NCBI Taxonomy" id="2841698"/>
    <lineage>
        <taxon>Bacteria</taxon>
        <taxon>Bacillati</taxon>
        <taxon>Chloroflexota</taxon>
        <taxon>Anaerolineae</taxon>
        <taxon>Anaerolineales</taxon>
        <taxon>Anaerolineales incertae sedis</taxon>
        <taxon>Candidatus Desulfolinea</taxon>
    </lineage>
</organism>
<dbReference type="Proteomes" id="UP000614469">
    <property type="component" value="Unassembled WGS sequence"/>
</dbReference>
<keyword evidence="9 10" id="KW-0472">Membrane</keyword>
<dbReference type="GO" id="GO:0006506">
    <property type="term" value="P:GPI anchor biosynthetic process"/>
    <property type="evidence" value="ECO:0007669"/>
    <property type="project" value="UniProtKB-UniPathway"/>
</dbReference>
<keyword evidence="8 10" id="KW-1133">Transmembrane helix</keyword>
<evidence type="ECO:0000256" key="1">
    <source>
        <dbReference type="ARBA" id="ARBA00004477"/>
    </source>
</evidence>
<dbReference type="GO" id="GO:0000009">
    <property type="term" value="F:alpha-1,6-mannosyltransferase activity"/>
    <property type="evidence" value="ECO:0007669"/>
    <property type="project" value="InterPro"/>
</dbReference>
<dbReference type="Pfam" id="PF04188">
    <property type="entry name" value="Mannosyl_trans2"/>
    <property type="match status" value="1"/>
</dbReference>
<evidence type="ECO:0000313" key="11">
    <source>
        <dbReference type="EMBL" id="MBC8334517.1"/>
    </source>
</evidence>
<evidence type="ECO:0000256" key="8">
    <source>
        <dbReference type="ARBA" id="ARBA00022989"/>
    </source>
</evidence>
<keyword evidence="5" id="KW-0808">Transferase</keyword>
<evidence type="ECO:0000313" key="12">
    <source>
        <dbReference type="Proteomes" id="UP000614469"/>
    </source>
</evidence>
<evidence type="ECO:0000256" key="4">
    <source>
        <dbReference type="ARBA" id="ARBA00022676"/>
    </source>
</evidence>
<comment type="pathway">
    <text evidence="2">Glycolipid biosynthesis; glycosylphosphatidylinositol-anchor biosynthesis.</text>
</comment>
<dbReference type="EMBL" id="JACNJN010000070">
    <property type="protein sequence ID" value="MBC8334517.1"/>
    <property type="molecule type" value="Genomic_DNA"/>
</dbReference>
<dbReference type="GO" id="GO:0004376">
    <property type="term" value="F:GPI mannosyltransferase activity"/>
    <property type="evidence" value="ECO:0007669"/>
    <property type="project" value="InterPro"/>
</dbReference>
<comment type="subcellular location">
    <subcellularLocation>
        <location evidence="1">Endoplasmic reticulum membrane</location>
        <topology evidence="1">Multi-pass membrane protein</topology>
    </subcellularLocation>
</comment>
<evidence type="ECO:0008006" key="13">
    <source>
        <dbReference type="Google" id="ProtNLM"/>
    </source>
</evidence>
<keyword evidence="3" id="KW-0337">GPI-anchor biosynthesis</keyword>
<feature type="transmembrane region" description="Helical" evidence="10">
    <location>
        <begin position="144"/>
        <end position="164"/>
    </location>
</feature>
<evidence type="ECO:0000256" key="2">
    <source>
        <dbReference type="ARBA" id="ARBA00004687"/>
    </source>
</evidence>
<feature type="transmembrane region" description="Helical" evidence="10">
    <location>
        <begin position="254"/>
        <end position="272"/>
    </location>
</feature>
<reference evidence="11 12" key="1">
    <citation type="submission" date="2020-08" db="EMBL/GenBank/DDBJ databases">
        <title>Bridging the membrane lipid divide: bacteria of the FCB group superphylum have the potential to synthesize archaeal ether lipids.</title>
        <authorList>
            <person name="Villanueva L."/>
            <person name="Von Meijenfeldt F.A.B."/>
            <person name="Westbye A.B."/>
            <person name="Yadav S."/>
            <person name="Hopmans E.C."/>
            <person name="Dutilh B.E."/>
            <person name="Sinninghe Damste J.S."/>
        </authorList>
    </citation>
    <scope>NUCLEOTIDE SEQUENCE [LARGE SCALE GENOMIC DNA]</scope>
    <source>
        <strain evidence="11">NIOZ-UU36</strain>
    </source>
</reference>
<keyword evidence="6 10" id="KW-0812">Transmembrane</keyword>
<dbReference type="PANTHER" id="PTHR12468:SF2">
    <property type="entry name" value="GPI MANNOSYLTRANSFERASE 2"/>
    <property type="match status" value="1"/>
</dbReference>
<comment type="caution">
    <text evidence="11">The sequence shown here is derived from an EMBL/GenBank/DDBJ whole genome shotgun (WGS) entry which is preliminary data.</text>
</comment>
<dbReference type="PANTHER" id="PTHR12468">
    <property type="entry name" value="GPI MANNOSYLTRANSFERASE 2"/>
    <property type="match status" value="1"/>
</dbReference>
<sequence length="406" mass="46481">MAIDNSFLGGEPIVSVFNLQTSEIFLYNRTVDDNLLSFRANGFSTIVDAQSGSQWDLASGLAVEGPLEGEVLKKSSISAEEIFPYHGVNPHQSSWIAIWQRFDTNWYLKIAERGYSDDGSTAFFPIYPYLVRLFAFVVRDMVLASRLVTILALIASLGLFHRIATEYTDQTVASRAVIYWLIFPTAFFLFASYTEAIFLLFILVSIFCARREKWILAAVFGLLAALTRIVGFTIFVPLLYMWWVQDRPRRWRNAFAFLLIPVGTGIYLFPTLQSSLLPGQWHPRLVFPWEHFSELGLLITNHLVSSIDIFNTLVTILFGVLCLIIWRKMPLELGMYSIAMFISSLFRLNPGQPFVSMLRYVLVIFPAFILLGKWGEKSWVNRAIVYLSFPLALYFSAQFWLWGWVG</sequence>
<accession>A0A8J6NIX1</accession>
<proteinExistence type="predicted"/>
<feature type="transmembrane region" description="Helical" evidence="10">
    <location>
        <begin position="354"/>
        <end position="371"/>
    </location>
</feature>
<evidence type="ECO:0000256" key="7">
    <source>
        <dbReference type="ARBA" id="ARBA00022824"/>
    </source>
</evidence>
<keyword evidence="4" id="KW-0328">Glycosyltransferase</keyword>
<gene>
    <name evidence="11" type="ORF">H8E29_04570</name>
</gene>
<dbReference type="GO" id="GO:0031501">
    <property type="term" value="C:mannosyltransferase complex"/>
    <property type="evidence" value="ECO:0007669"/>
    <property type="project" value="TreeGrafter"/>
</dbReference>
<protein>
    <recommendedName>
        <fullName evidence="13">Glycosyltransferase RgtA/B/C/D-like domain-containing protein</fullName>
    </recommendedName>
</protein>
<dbReference type="InterPro" id="IPR007315">
    <property type="entry name" value="PIG-V/Gpi18"/>
</dbReference>
<evidence type="ECO:0000256" key="3">
    <source>
        <dbReference type="ARBA" id="ARBA00022502"/>
    </source>
</evidence>
<feature type="transmembrane region" description="Helical" evidence="10">
    <location>
        <begin position="303"/>
        <end position="326"/>
    </location>
</feature>
<evidence type="ECO:0000256" key="5">
    <source>
        <dbReference type="ARBA" id="ARBA00022679"/>
    </source>
</evidence>
<feature type="transmembrane region" description="Helical" evidence="10">
    <location>
        <begin position="176"/>
        <end position="202"/>
    </location>
</feature>
<feature type="transmembrane region" description="Helical" evidence="10">
    <location>
        <begin position="383"/>
        <end position="405"/>
    </location>
</feature>
<feature type="transmembrane region" description="Helical" evidence="10">
    <location>
        <begin position="214"/>
        <end position="242"/>
    </location>
</feature>
<dbReference type="AlphaFoldDB" id="A0A8J6NIX1"/>
<evidence type="ECO:0000256" key="6">
    <source>
        <dbReference type="ARBA" id="ARBA00022692"/>
    </source>
</evidence>
<dbReference type="GO" id="GO:0016020">
    <property type="term" value="C:membrane"/>
    <property type="evidence" value="ECO:0007669"/>
    <property type="project" value="GOC"/>
</dbReference>
<name>A0A8J6NIX1_9CHLR</name>
<evidence type="ECO:0000256" key="10">
    <source>
        <dbReference type="SAM" id="Phobius"/>
    </source>
</evidence>
<evidence type="ECO:0000256" key="9">
    <source>
        <dbReference type="ARBA" id="ARBA00023136"/>
    </source>
</evidence>
<dbReference type="UniPathway" id="UPA00196"/>
<keyword evidence="7" id="KW-0256">Endoplasmic reticulum</keyword>